<organism evidence="1">
    <name type="scientific">Rhizophagus irregularis (strain DAOM 181602 / DAOM 197198 / MUCL 43194)</name>
    <name type="common">Arbuscular mycorrhizal fungus</name>
    <name type="synonym">Glomus intraradices</name>
    <dbReference type="NCBI Taxonomy" id="747089"/>
    <lineage>
        <taxon>Eukaryota</taxon>
        <taxon>Fungi</taxon>
        <taxon>Fungi incertae sedis</taxon>
        <taxon>Mucoromycota</taxon>
        <taxon>Glomeromycotina</taxon>
        <taxon>Glomeromycetes</taxon>
        <taxon>Glomerales</taxon>
        <taxon>Glomeraceae</taxon>
        <taxon>Rhizophagus</taxon>
    </lineage>
</organism>
<sequence length="56" mass="6580">MTFDDPIKSRTNFMETLHRSLLKCEKGIHVTGRHYCVKKLNESDKYDFTPCKNQSS</sequence>
<gene>
    <name evidence="1" type="ORF">GLOINDRAFT_5684</name>
</gene>
<evidence type="ECO:0000313" key="1">
    <source>
        <dbReference type="EMBL" id="ESA03304.1"/>
    </source>
</evidence>
<protein>
    <submittedName>
        <fullName evidence="1">Uncharacterized protein</fullName>
    </submittedName>
</protein>
<dbReference type="HOGENOM" id="CLU_3015377_0_0_1"/>
<dbReference type="AlphaFoldDB" id="U9T535"/>
<dbReference type="EMBL" id="KI295120">
    <property type="protein sequence ID" value="ESA03304.1"/>
    <property type="molecule type" value="Genomic_DNA"/>
</dbReference>
<accession>U9T535</accession>
<proteinExistence type="predicted"/>
<reference evidence="1" key="1">
    <citation type="submission" date="2013-07" db="EMBL/GenBank/DDBJ databases">
        <title>The genome of an arbuscular mycorrhizal fungus provides insights into the evolution of the oldest plant symbiosis.</title>
        <authorList>
            <consortium name="DOE Joint Genome Institute"/>
            <person name="Tisserant E."/>
            <person name="Malbreil M."/>
            <person name="Kuo A."/>
            <person name="Kohler A."/>
            <person name="Symeonidi A."/>
            <person name="Balestrini R."/>
            <person name="Charron P."/>
            <person name="Duensing N."/>
            <person name="Frei-dit-Frey N."/>
            <person name="Gianinazzi-Pearson V."/>
            <person name="Gilbert B."/>
            <person name="Handa Y."/>
            <person name="Hijri M."/>
            <person name="Kaul R."/>
            <person name="Kawaguchi M."/>
            <person name="Krajinski F."/>
            <person name="Lammers P."/>
            <person name="Lapierre D."/>
            <person name="Masclaux F.G."/>
            <person name="Murat C."/>
            <person name="Morin E."/>
            <person name="Ndikumana S."/>
            <person name="Pagni M."/>
            <person name="Petitpierre D."/>
            <person name="Requena N."/>
            <person name="Rosikiewicz P."/>
            <person name="Riley R."/>
            <person name="Saito K."/>
            <person name="San Clemente H."/>
            <person name="Shapiro H."/>
            <person name="van Tuinen D."/>
            <person name="Becard G."/>
            <person name="Bonfante P."/>
            <person name="Paszkowski U."/>
            <person name="Shachar-Hill Y."/>
            <person name="Young J.P."/>
            <person name="Sanders I.R."/>
            <person name="Henrissat B."/>
            <person name="Rensing S.A."/>
            <person name="Grigoriev I.V."/>
            <person name="Corradi N."/>
            <person name="Roux C."/>
            <person name="Martin F."/>
        </authorList>
    </citation>
    <scope>NUCLEOTIDE SEQUENCE</scope>
    <source>
        <strain evidence="1">DAOM 197198</strain>
    </source>
</reference>
<name>U9T535_RHIID</name>